<dbReference type="SUPFAM" id="SSF109755">
    <property type="entry name" value="PhoU-like"/>
    <property type="match status" value="1"/>
</dbReference>
<feature type="non-terminal residue" evidence="2">
    <location>
        <position position="531"/>
    </location>
</feature>
<evidence type="ECO:0000313" key="3">
    <source>
        <dbReference type="Proteomes" id="UP001642464"/>
    </source>
</evidence>
<dbReference type="Proteomes" id="UP001642464">
    <property type="component" value="Unassembled WGS sequence"/>
</dbReference>
<comment type="caution">
    <text evidence="2">The sequence shown here is derived from an EMBL/GenBank/DDBJ whole genome shotgun (WGS) entry which is preliminary data.</text>
</comment>
<keyword evidence="3" id="KW-1185">Reference proteome</keyword>
<sequence>MVCLPDAQEVTDFLAVQEGTDGQELVLLHVAEVEMATSRGRALGPGPCLLVDCTWELAPAFIRANPLRSAATCELSRFLRDDQHCRPRRAAVEAAVATWLAEVMDTDTAADYLSAEEPPGLGAPAQVEAAVAAPGVTEVEMLRARVVELESRGFGGSPGSIFTSPSSKAAARPTSSGGVLFNSAPYYIPEAINVQERLQQLAESRPEQVLEALQQEEGSEATERQELDDGLQDLEVALTDPLQRLMLLQMKQMNLLAKQAYVKVANDLERVGAVVQANALAELGLDPANIPLGLMREYLEKRTPLADQKMLTQMGYFFAHGRQDLDFLDGRTRNANLSQNQPGGTKETIEDSKPKKPWKPKKKAKEDTGSSSRMRKQQPRRNAAMSSRGTPLLRSSTSEWGNCLPTVSCGRGGNRSARGRASQGGKAAATTMSQDAGMGTANFEPMPELPSSGQGAALPEGIQCTEFFLAALKAATTHGGLTPFARHSLERFPNVDGLARCKSDMWPCPPPDLGEMDELELFVTETKEKTQ</sequence>
<accession>A0ABP0L5T4</accession>
<evidence type="ECO:0000313" key="2">
    <source>
        <dbReference type="EMBL" id="CAK9034528.1"/>
    </source>
</evidence>
<organism evidence="2 3">
    <name type="scientific">Durusdinium trenchii</name>
    <dbReference type="NCBI Taxonomy" id="1381693"/>
    <lineage>
        <taxon>Eukaryota</taxon>
        <taxon>Sar</taxon>
        <taxon>Alveolata</taxon>
        <taxon>Dinophyceae</taxon>
        <taxon>Suessiales</taxon>
        <taxon>Symbiodiniaceae</taxon>
        <taxon>Durusdinium</taxon>
    </lineage>
</organism>
<feature type="compositionally biased region" description="Polar residues" evidence="1">
    <location>
        <begin position="333"/>
        <end position="343"/>
    </location>
</feature>
<feature type="region of interest" description="Disordered" evidence="1">
    <location>
        <begin position="333"/>
        <end position="397"/>
    </location>
</feature>
<protein>
    <submittedName>
        <fullName evidence="2">Vacuolar membrane protein</fullName>
    </submittedName>
</protein>
<dbReference type="EMBL" id="CAXAMM010014725">
    <property type="protein sequence ID" value="CAK9034528.1"/>
    <property type="molecule type" value="Genomic_DNA"/>
</dbReference>
<gene>
    <name evidence="2" type="ORF">SCF082_LOCUS20889</name>
</gene>
<feature type="compositionally biased region" description="Polar residues" evidence="1">
    <location>
        <begin position="384"/>
        <end position="397"/>
    </location>
</feature>
<name>A0ABP0L5T4_9DINO</name>
<proteinExistence type="predicted"/>
<reference evidence="2 3" key="1">
    <citation type="submission" date="2024-02" db="EMBL/GenBank/DDBJ databases">
        <authorList>
            <person name="Chen Y."/>
            <person name="Shah S."/>
            <person name="Dougan E. K."/>
            <person name="Thang M."/>
            <person name="Chan C."/>
        </authorList>
    </citation>
    <scope>NUCLEOTIDE SEQUENCE [LARGE SCALE GENOMIC DNA]</scope>
</reference>
<evidence type="ECO:0000256" key="1">
    <source>
        <dbReference type="SAM" id="MobiDB-lite"/>
    </source>
</evidence>